<dbReference type="Proteomes" id="UP000502677">
    <property type="component" value="Chromosome"/>
</dbReference>
<gene>
    <name evidence="1" type="ORF">G7068_10595</name>
</gene>
<keyword evidence="2" id="KW-1185">Reference proteome</keyword>
<dbReference type="RefSeq" id="WP_166291865.1">
    <property type="nucleotide sequence ID" value="NZ_CP049863.1"/>
</dbReference>
<evidence type="ECO:0000313" key="2">
    <source>
        <dbReference type="Proteomes" id="UP000502677"/>
    </source>
</evidence>
<organism evidence="1 2">
    <name type="scientific">Leucobacter viscericola</name>
    <dbReference type="NCBI Taxonomy" id="2714935"/>
    <lineage>
        <taxon>Bacteria</taxon>
        <taxon>Bacillati</taxon>
        <taxon>Actinomycetota</taxon>
        <taxon>Actinomycetes</taxon>
        <taxon>Micrococcales</taxon>
        <taxon>Microbacteriaceae</taxon>
        <taxon>Leucobacter</taxon>
    </lineage>
</organism>
<evidence type="ECO:0000313" key="1">
    <source>
        <dbReference type="EMBL" id="QIK63592.1"/>
    </source>
</evidence>
<accession>A0A6G7XGG0</accession>
<dbReference type="AlphaFoldDB" id="A0A6G7XGG0"/>
<protein>
    <submittedName>
        <fullName evidence="1">Uncharacterized protein</fullName>
    </submittedName>
</protein>
<dbReference type="EMBL" id="CP049863">
    <property type="protein sequence ID" value="QIK63592.1"/>
    <property type="molecule type" value="Genomic_DNA"/>
</dbReference>
<sequence>MPYQNAIEEGSLRIKDPEASADKSALTYDEIVAACMKEEGFEYWPTSEPDEDVTGSEAIDDDKELSKRARDGYGIVLPYDKLYKASSQSLGPNEEYFSMMSDEMREEYTRVLSGTIWDELSAASQTGEEVDWDWRRGGCDGKATHLIEERASQGEQAENAQTTQFDDLIDQMNALPEQIPQDKDWEKVLERWSQCMSSGGFDFSSWDQAQDSIVEEFDTLASEASMDKIAEEGSSADPYKPDKGAYEKLYDREREIAVADWQCQIDTGRAEAERRILYGIEKDFVDTHFESLERMKKWFDAKG</sequence>
<reference evidence="1 2" key="1">
    <citation type="submission" date="2020-03" db="EMBL/GenBank/DDBJ databases">
        <title>Leucobacter sp. nov., isolated from beetles.</title>
        <authorList>
            <person name="Hyun D.-W."/>
            <person name="Bae J.-W."/>
        </authorList>
    </citation>
    <scope>NUCLEOTIDE SEQUENCE [LARGE SCALE GENOMIC DNA]</scope>
    <source>
        <strain evidence="1 2">HDW9C</strain>
    </source>
</reference>
<dbReference type="KEGG" id="lvi:G7068_10595"/>
<proteinExistence type="predicted"/>
<name>A0A6G7XGG0_9MICO</name>